<dbReference type="OrthoDB" id="10526452at2759"/>
<evidence type="ECO:0000256" key="1">
    <source>
        <dbReference type="SAM" id="MobiDB-lite"/>
    </source>
</evidence>
<organism evidence="2 3">
    <name type="scientific">Besnoitia besnoiti</name>
    <name type="common">Apicomplexan protozoan</name>
    <dbReference type="NCBI Taxonomy" id="94643"/>
    <lineage>
        <taxon>Eukaryota</taxon>
        <taxon>Sar</taxon>
        <taxon>Alveolata</taxon>
        <taxon>Apicomplexa</taxon>
        <taxon>Conoidasida</taxon>
        <taxon>Coccidia</taxon>
        <taxon>Eucoccidiorida</taxon>
        <taxon>Eimeriorina</taxon>
        <taxon>Sarcocystidae</taxon>
        <taxon>Besnoitia</taxon>
    </lineage>
</organism>
<feature type="compositionally biased region" description="Low complexity" evidence="1">
    <location>
        <begin position="111"/>
        <end position="124"/>
    </location>
</feature>
<dbReference type="RefSeq" id="XP_029222023.1">
    <property type="nucleotide sequence ID" value="XM_029359110.1"/>
</dbReference>
<dbReference type="KEGG" id="bbes:BESB_003550"/>
<feature type="region of interest" description="Disordered" evidence="1">
    <location>
        <begin position="54"/>
        <end position="86"/>
    </location>
</feature>
<feature type="region of interest" description="Disordered" evidence="1">
    <location>
        <begin position="99"/>
        <end position="124"/>
    </location>
</feature>
<keyword evidence="3" id="KW-1185">Reference proteome</keyword>
<dbReference type="VEuPathDB" id="ToxoDB:BESB_003550"/>
<gene>
    <name evidence="2" type="ORF">BESB_003550</name>
</gene>
<reference evidence="2 3" key="1">
    <citation type="submission" date="2017-09" db="EMBL/GenBank/DDBJ databases">
        <title>Genome sequencing of Besnoitia besnoiti strain Bb-Ger1.</title>
        <authorList>
            <person name="Schares G."/>
            <person name="Venepally P."/>
            <person name="Lorenzi H.A."/>
        </authorList>
    </citation>
    <scope>NUCLEOTIDE SEQUENCE [LARGE SCALE GENOMIC DNA]</scope>
    <source>
        <strain evidence="2 3">Bb-Ger1</strain>
    </source>
</reference>
<dbReference type="GeneID" id="40305418"/>
<feature type="compositionally biased region" description="Low complexity" evidence="1">
    <location>
        <begin position="57"/>
        <end position="82"/>
    </location>
</feature>
<evidence type="ECO:0000313" key="3">
    <source>
        <dbReference type="Proteomes" id="UP000224006"/>
    </source>
</evidence>
<protein>
    <submittedName>
        <fullName evidence="2">Uncharacterized protein</fullName>
    </submittedName>
</protein>
<proteinExistence type="predicted"/>
<feature type="compositionally biased region" description="Basic and acidic residues" evidence="1">
    <location>
        <begin position="716"/>
        <end position="725"/>
    </location>
</feature>
<dbReference type="AlphaFoldDB" id="A0A2A9ML95"/>
<feature type="region of interest" description="Disordered" evidence="1">
    <location>
        <begin position="715"/>
        <end position="828"/>
    </location>
</feature>
<feature type="region of interest" description="Disordered" evidence="1">
    <location>
        <begin position="659"/>
        <end position="687"/>
    </location>
</feature>
<sequence>MPALSWIAGEGPSFWSASSAVAVRAAASFSSLRLPPPHRVRLLSVQSRVGAPSLPGARCASSPLSSASQRPSGASAASTPSPWRRRPCSFTRQTLLATAGLPRRARRQTGAPTSSPAPSTTFSSSEVPLSVSAASLCASTAVPPSARRGRGTASRLLSPLSQLPPVGASWRARLCCVSPGPLCVSCLSTASSALTASLSAGRRRGAVCVDASTFPASASSSRTVLAVSGQTRVRGISGARLLEGDPAPTQPSVPSPAHFAFLREVHRSFASSLFGASDALGNRAAGGGAALGDGGSAQPEDPLVGLAPRPRIPTLCLGVSVRRDVVGYALIQPRASWFPLKVGFVDPAGGGERLTERAAEIAGVLLALRDQQESLLRQAREETAPAPASRGSPKPRRECFWIVGVEEALRVPQSFREATRAAVLQQLKGAVSAELLKIFSVSNVLHVEPKTARAALARAVRVPLGSRQEVLRWLSEQVPSFPCNLRREEAALTMADAWLVAVHAQRMVEAMRLKERLRTLLAAESRQRFSDWDLSAEPSHASGAALSIPPHLFKLVDSVRAPSGRVEDLRRAVADAPDARTRRELVQVLKSRRESELTQAVERHLDAQYQSARGLFVAPAQAPHGQRAEGGSARNSGGSLFVESVDKAGADSLFSASERGGTELNWSRREPSAQTDTARRSPATTGALFRAWRREPGLDLDGDGEEEKVCAAHGGCAERPDEGMHQRPAARGGHSLEEAAAQVAAANARKRTHSKLPASDHAGNHASRPSPPVAEGGLDALSSEKDAANSGTERGARGVSNRAVLGTSSVNPYLPTRSKAPTVGRRRR</sequence>
<name>A0A2A9ML95_BESBE</name>
<accession>A0A2A9ML95</accession>
<evidence type="ECO:0000313" key="2">
    <source>
        <dbReference type="EMBL" id="PFH38014.1"/>
    </source>
</evidence>
<dbReference type="EMBL" id="NWUJ01000001">
    <property type="protein sequence ID" value="PFH38014.1"/>
    <property type="molecule type" value="Genomic_DNA"/>
</dbReference>
<comment type="caution">
    <text evidence="2">The sequence shown here is derived from an EMBL/GenBank/DDBJ whole genome shotgun (WGS) entry which is preliminary data.</text>
</comment>
<dbReference type="Proteomes" id="UP000224006">
    <property type="component" value="Chromosome I"/>
</dbReference>